<feature type="transmembrane region" description="Helical" evidence="1">
    <location>
        <begin position="49"/>
        <end position="68"/>
    </location>
</feature>
<dbReference type="AlphaFoldDB" id="A0A5K8A176"/>
<dbReference type="Proteomes" id="UP000425960">
    <property type="component" value="Chromosome"/>
</dbReference>
<dbReference type="KEGG" id="dov:DSCO28_67000"/>
<keyword evidence="1" id="KW-0812">Transmembrane</keyword>
<feature type="transmembrane region" description="Helical" evidence="1">
    <location>
        <begin position="26"/>
        <end position="43"/>
    </location>
</feature>
<keyword evidence="1" id="KW-1133">Transmembrane helix</keyword>
<evidence type="ECO:0000313" key="2">
    <source>
        <dbReference type="EMBL" id="BBO86134.1"/>
    </source>
</evidence>
<gene>
    <name evidence="2" type="ORF">DSCO28_67000</name>
</gene>
<accession>A0A5K8A176</accession>
<proteinExistence type="predicted"/>
<reference evidence="2 3" key="1">
    <citation type="submission" date="2019-11" db="EMBL/GenBank/DDBJ databases">
        <title>Comparative genomics of hydrocarbon-degrading Desulfosarcina strains.</title>
        <authorList>
            <person name="Watanabe M."/>
            <person name="Kojima H."/>
            <person name="Fukui M."/>
        </authorList>
    </citation>
    <scope>NUCLEOTIDE SEQUENCE [LARGE SCALE GENOMIC DNA]</scope>
    <source>
        <strain evidence="2 3">28bB2T</strain>
    </source>
</reference>
<dbReference type="EMBL" id="AP021876">
    <property type="protein sequence ID" value="BBO86134.1"/>
    <property type="molecule type" value="Genomic_DNA"/>
</dbReference>
<name>A0A5K8A176_9BACT</name>
<evidence type="ECO:0000256" key="1">
    <source>
        <dbReference type="SAM" id="Phobius"/>
    </source>
</evidence>
<sequence>MNDKEPNFEFKWDVFKHIDSIREGRTNFFLVAEAMMIAAYMALSSTETFLRTIVSILGIIYTASWFFINCRLSRY</sequence>
<evidence type="ECO:0000313" key="3">
    <source>
        <dbReference type="Proteomes" id="UP000425960"/>
    </source>
</evidence>
<organism evidence="2 3">
    <name type="scientific">Desulfosarcina ovata subsp. sediminis</name>
    <dbReference type="NCBI Taxonomy" id="885957"/>
    <lineage>
        <taxon>Bacteria</taxon>
        <taxon>Pseudomonadati</taxon>
        <taxon>Thermodesulfobacteriota</taxon>
        <taxon>Desulfobacteria</taxon>
        <taxon>Desulfobacterales</taxon>
        <taxon>Desulfosarcinaceae</taxon>
        <taxon>Desulfosarcina</taxon>
    </lineage>
</organism>
<keyword evidence="1" id="KW-0472">Membrane</keyword>
<protein>
    <submittedName>
        <fullName evidence="2">Uncharacterized protein</fullName>
    </submittedName>
</protein>
<dbReference type="RefSeq" id="WP_155325531.1">
    <property type="nucleotide sequence ID" value="NZ_AP021876.1"/>
</dbReference>